<sequence>MKNTVLKLGTVALAIGMTSAHAALDLYQPANNNTENLVWTGHMSQIQTQWARL</sequence>
<reference evidence="2 3" key="1">
    <citation type="submission" date="2015-01" db="EMBL/GenBank/DDBJ databases">
        <title>Vibrio sp. C5 JCM 19232 whole genome shotgun sequence.</title>
        <authorList>
            <person name="Sawabe T."/>
            <person name="Meirelles P."/>
            <person name="Feng G."/>
            <person name="Sayaka M."/>
            <person name="Hattori M."/>
            <person name="Ohkuma M."/>
        </authorList>
    </citation>
    <scope>NUCLEOTIDE SEQUENCE [LARGE SCALE GENOMIC DNA]</scope>
    <source>
        <strain evidence="2 3">JCM19232</strain>
    </source>
</reference>
<proteinExistence type="predicted"/>
<comment type="caution">
    <text evidence="2">The sequence shown here is derived from an EMBL/GenBank/DDBJ whole genome shotgun (WGS) entry which is preliminary data.</text>
</comment>
<evidence type="ECO:0000313" key="2">
    <source>
        <dbReference type="EMBL" id="GAM64176.1"/>
    </source>
</evidence>
<protein>
    <submittedName>
        <fullName evidence="2">Uncharacterized protein</fullName>
    </submittedName>
</protein>
<dbReference type="AlphaFoldDB" id="A0A0B8PCS8"/>
<gene>
    <name evidence="2" type="ORF">JCM19232_3452</name>
</gene>
<name>A0A0B8PCS8_9VIBR</name>
<feature type="signal peptide" evidence="1">
    <location>
        <begin position="1"/>
        <end position="22"/>
    </location>
</feature>
<dbReference type="Proteomes" id="UP000031670">
    <property type="component" value="Unassembled WGS sequence"/>
</dbReference>
<evidence type="ECO:0000313" key="3">
    <source>
        <dbReference type="Proteomes" id="UP000031670"/>
    </source>
</evidence>
<reference evidence="2 3" key="2">
    <citation type="submission" date="2015-01" db="EMBL/GenBank/DDBJ databases">
        <authorList>
            <consortium name="NBRP consortium"/>
            <person name="Sawabe T."/>
            <person name="Meirelles P."/>
            <person name="Feng G."/>
            <person name="Sayaka M."/>
            <person name="Hattori M."/>
            <person name="Ohkuma M."/>
        </authorList>
    </citation>
    <scope>NUCLEOTIDE SEQUENCE [LARGE SCALE GENOMIC DNA]</scope>
    <source>
        <strain evidence="2 3">JCM19232</strain>
    </source>
</reference>
<dbReference type="EMBL" id="BBSA01000011">
    <property type="protein sequence ID" value="GAM64176.1"/>
    <property type="molecule type" value="Genomic_DNA"/>
</dbReference>
<feature type="chain" id="PRO_5002136940" evidence="1">
    <location>
        <begin position="23"/>
        <end position="53"/>
    </location>
</feature>
<accession>A0A0B8PCS8</accession>
<keyword evidence="1" id="KW-0732">Signal</keyword>
<organism evidence="2 3">
    <name type="scientific">Vibrio ishigakensis</name>
    <dbReference type="NCBI Taxonomy" id="1481914"/>
    <lineage>
        <taxon>Bacteria</taxon>
        <taxon>Pseudomonadati</taxon>
        <taxon>Pseudomonadota</taxon>
        <taxon>Gammaproteobacteria</taxon>
        <taxon>Vibrionales</taxon>
        <taxon>Vibrionaceae</taxon>
        <taxon>Vibrio</taxon>
    </lineage>
</organism>
<evidence type="ECO:0000256" key="1">
    <source>
        <dbReference type="SAM" id="SignalP"/>
    </source>
</evidence>